<feature type="transmembrane region" description="Helical" evidence="8">
    <location>
        <begin position="216"/>
        <end position="237"/>
    </location>
</feature>
<dbReference type="PANTHER" id="PTHR33406:SF6">
    <property type="entry name" value="MEMBRANE PROTEIN YDGH-RELATED"/>
    <property type="match status" value="1"/>
</dbReference>
<proteinExistence type="inferred from homology"/>
<dbReference type="Proteomes" id="UP000070646">
    <property type="component" value="Unassembled WGS sequence"/>
</dbReference>
<dbReference type="Pfam" id="PF03176">
    <property type="entry name" value="MMPL"/>
    <property type="match status" value="2"/>
</dbReference>
<feature type="region of interest" description="Disordered" evidence="7">
    <location>
        <begin position="1094"/>
        <end position="1117"/>
    </location>
</feature>
<dbReference type="PANTHER" id="PTHR33406">
    <property type="entry name" value="MEMBRANE PROTEIN MJ1562-RELATED"/>
    <property type="match status" value="1"/>
</dbReference>
<evidence type="ECO:0000256" key="8">
    <source>
        <dbReference type="SAM" id="Phobius"/>
    </source>
</evidence>
<dbReference type="PROSITE" id="PS50156">
    <property type="entry name" value="SSD"/>
    <property type="match status" value="1"/>
</dbReference>
<dbReference type="Gene3D" id="1.20.1640.10">
    <property type="entry name" value="Multidrug efflux transporter AcrB transmembrane domain"/>
    <property type="match status" value="2"/>
</dbReference>
<dbReference type="PATRIC" id="fig|1502.174.peg.3197"/>
<feature type="compositionally biased region" description="Low complexity" evidence="7">
    <location>
        <begin position="1094"/>
        <end position="1105"/>
    </location>
</feature>
<keyword evidence="4 8" id="KW-0812">Transmembrane</keyword>
<feature type="transmembrane region" description="Helical" evidence="8">
    <location>
        <begin position="296"/>
        <end position="315"/>
    </location>
</feature>
<feature type="transmembrane region" description="Helical" evidence="8">
    <location>
        <begin position="378"/>
        <end position="397"/>
    </location>
</feature>
<evidence type="ECO:0000256" key="7">
    <source>
        <dbReference type="SAM" id="MobiDB-lite"/>
    </source>
</evidence>
<evidence type="ECO:0000256" key="4">
    <source>
        <dbReference type="ARBA" id="ARBA00022692"/>
    </source>
</evidence>
<accession>A0A133MLC5</accession>
<dbReference type="Gene3D" id="1.10.287.950">
    <property type="entry name" value="Methyl-accepting chemotaxis protein"/>
    <property type="match status" value="2"/>
</dbReference>
<name>A0A133MLC5_CLOPF</name>
<evidence type="ECO:0000259" key="9">
    <source>
        <dbReference type="PROSITE" id="PS50156"/>
    </source>
</evidence>
<evidence type="ECO:0000256" key="5">
    <source>
        <dbReference type="ARBA" id="ARBA00022989"/>
    </source>
</evidence>
<feature type="compositionally biased region" description="Basic and acidic residues" evidence="7">
    <location>
        <begin position="516"/>
        <end position="541"/>
    </location>
</feature>
<feature type="transmembrane region" description="Helical" evidence="8">
    <location>
        <begin position="321"/>
        <end position="346"/>
    </location>
</feature>
<reference evidence="10 11" key="1">
    <citation type="submission" date="2016-01" db="EMBL/GenBank/DDBJ databases">
        <authorList>
            <person name="Oliw E.H."/>
        </authorList>
    </citation>
    <scope>NUCLEOTIDE SEQUENCE [LARGE SCALE GENOMIC DNA]</scope>
    <source>
        <strain evidence="10 11">MJR7757A</strain>
    </source>
</reference>
<evidence type="ECO:0000256" key="1">
    <source>
        <dbReference type="ARBA" id="ARBA00004651"/>
    </source>
</evidence>
<comment type="similarity">
    <text evidence="2">Belongs to the resistance-nodulation-cell division (RND) (TC 2.A.6) family. MmpL subfamily.</text>
</comment>
<protein>
    <submittedName>
        <fullName evidence="10">MMPL family protein</fullName>
    </submittedName>
</protein>
<evidence type="ECO:0000256" key="2">
    <source>
        <dbReference type="ARBA" id="ARBA00010157"/>
    </source>
</evidence>
<feature type="transmembrane region" description="Helical" evidence="8">
    <location>
        <begin position="1027"/>
        <end position="1051"/>
    </location>
</feature>
<organism evidence="10 11">
    <name type="scientific">Clostridium perfringens</name>
    <dbReference type="NCBI Taxonomy" id="1502"/>
    <lineage>
        <taxon>Bacteria</taxon>
        <taxon>Bacillati</taxon>
        <taxon>Bacillota</taxon>
        <taxon>Clostridia</taxon>
        <taxon>Eubacteriales</taxon>
        <taxon>Clostridiaceae</taxon>
        <taxon>Clostridium</taxon>
    </lineage>
</organism>
<dbReference type="GO" id="GO:0005886">
    <property type="term" value="C:plasma membrane"/>
    <property type="evidence" value="ECO:0007669"/>
    <property type="project" value="UniProtKB-SubCell"/>
</dbReference>
<evidence type="ECO:0000313" key="10">
    <source>
        <dbReference type="EMBL" id="KXA04852.1"/>
    </source>
</evidence>
<evidence type="ECO:0000313" key="11">
    <source>
        <dbReference type="Proteomes" id="UP000070646"/>
    </source>
</evidence>
<feature type="region of interest" description="Disordered" evidence="7">
    <location>
        <begin position="516"/>
        <end position="542"/>
    </location>
</feature>
<feature type="domain" description="SSD" evidence="9">
    <location>
        <begin position="929"/>
        <end position="1057"/>
    </location>
</feature>
<dbReference type="AlphaFoldDB" id="A0A133MLC5"/>
<feature type="transmembrane region" description="Helical" evidence="8">
    <location>
        <begin position="959"/>
        <end position="981"/>
    </location>
</feature>
<keyword evidence="3" id="KW-1003">Cell membrane</keyword>
<feature type="transmembrane region" description="Helical" evidence="8">
    <location>
        <begin position="1002"/>
        <end position="1021"/>
    </location>
</feature>
<feature type="transmembrane region" description="Helical" evidence="8">
    <location>
        <begin position="903"/>
        <end position="919"/>
    </location>
</feature>
<dbReference type="InterPro" id="IPR000731">
    <property type="entry name" value="SSD"/>
</dbReference>
<feature type="compositionally biased region" description="Basic and acidic residues" evidence="7">
    <location>
        <begin position="1106"/>
        <end position="1117"/>
    </location>
</feature>
<feature type="transmembrane region" description="Helical" evidence="8">
    <location>
        <begin position="926"/>
        <end position="947"/>
    </location>
</feature>
<feature type="transmembrane region" description="Helical" evidence="8">
    <location>
        <begin position="193"/>
        <end position="209"/>
    </location>
</feature>
<keyword evidence="5 8" id="KW-1133">Transmembrane helix</keyword>
<dbReference type="SUPFAM" id="SSF82866">
    <property type="entry name" value="Multidrug efflux transporter AcrB transmembrane domain"/>
    <property type="match status" value="2"/>
</dbReference>
<feature type="transmembrane region" description="Helical" evidence="8">
    <location>
        <begin position="249"/>
        <end position="268"/>
    </location>
</feature>
<comment type="caution">
    <text evidence="10">The sequence shown here is derived from an EMBL/GenBank/DDBJ whole genome shotgun (WGS) entry which is preliminary data.</text>
</comment>
<dbReference type="InterPro" id="IPR004869">
    <property type="entry name" value="MMPL_dom"/>
</dbReference>
<gene>
    <name evidence="10" type="ORF">HMPREF3222_03167</name>
</gene>
<sequence>MVKERREYMKDNILKKIKLNKPLSFFILILWCAVVAFLFLTAPSLSKLVSEKGGIQLPDDYSSKISDILQSDNKFNSNDSYIAVFHSSNKLTDENLKNIKDTIDRLKLKENSDYIQSINDSFDTPQLKNQLNSENGKTIIALMTVNPKDSSVSTIEKTLNDELKTPGVETYVTGQSLIENDVNVAAQKGLNKTQTITVIFIFIVLILLFKSVVTPFIPLLTVGISYLGAQSVVGILADKFNFPLSNYTQIFMICIMFGIGTDYSILLLNRFKEELANGNNRLDSVKTTFKTAGKTVLSSATPVFVVFASLNFIGFNLYRSAVAVAIGILFLIAALFTIFPAIMIILGKNIFWPVKGTFKAEENRLWAKLANKAFSKPIPILGAIFTILLLPILFNNFHQSFNNLNEIGDTYSAKEGFNIIADDFGIGQASPVSIYIENDDDMRKPEYVALIEKLSNNLQNSSNDIKSVLSVTRPTGVRLDEIYVNDQAGQVSQGIDKANNGLNKINDGLNDASKKIDSSKSKLKGAEEGTAKLQEGTKKTENGVSELQSALNKLVESIREEHNGATELKDSIDGALDKVNSLKLSKSQLEEDYSAIVNSANDVLDNLNKIDSLTGNPNSVNVDTSKLKESLSSLNSHLSEYSKSHPEVLNDENFKKFSEDINNLNNNSNNLQGTFNNTREIKAINESIGALKVLINTLNSKKDTVINDLDKFNSGISEIENGLKALDSGLGKSLAGGEEISSKVPEISNALNQIANGQSKIQDGFKEFSGQINELSNGLEAGSNGLTEIQNGLKYANGFINDWSNLSYNLSGICVPIEVFSNDEFKKSLNQYMSSDGKLAVINVITTKNPYSNEAVNEIPKLQSLVKDGVKGTKLENANIGIGGMASTTYETKRMADSDYDKALIFVIVGVFITLIIILRSLTMPIYLMISLLLTYFTSISVIQFVVTKIMGYPGISWITSFFGFVVLMALGIDYSIFIMTRFNQDLNGSIKERIIRTMKSMGGVIISAVIILSGTFAALLPSGVLSLIEISMVVLTGILLYVVFVLPLFIPAMVKIFGKANWWPFKPALPKEDKSLDDSTTIVTTVVTTTTTTTTTTSKGSSTITKKESKTTTTKE</sequence>
<dbReference type="InterPro" id="IPR050545">
    <property type="entry name" value="Mycobact_MmpL"/>
</dbReference>
<keyword evidence="6 8" id="KW-0472">Membrane</keyword>
<dbReference type="EMBL" id="LRPU01000219">
    <property type="protein sequence ID" value="KXA04852.1"/>
    <property type="molecule type" value="Genomic_DNA"/>
</dbReference>
<evidence type="ECO:0000256" key="3">
    <source>
        <dbReference type="ARBA" id="ARBA00022475"/>
    </source>
</evidence>
<evidence type="ECO:0000256" key="6">
    <source>
        <dbReference type="ARBA" id="ARBA00023136"/>
    </source>
</evidence>
<comment type="subcellular location">
    <subcellularLocation>
        <location evidence="1">Cell membrane</location>
        <topology evidence="1">Multi-pass membrane protein</topology>
    </subcellularLocation>
</comment>